<name>A0ABU8YSV8_9CYAN</name>
<keyword evidence="1" id="KW-1133">Transmembrane helix</keyword>
<evidence type="ECO:0000313" key="2">
    <source>
        <dbReference type="EMBL" id="MEK0187415.1"/>
    </source>
</evidence>
<keyword evidence="3" id="KW-1185">Reference proteome</keyword>
<sequence length="151" mass="17641">MAKQKLESKVNPDELNILIENQLHCLQSNNLSTRKSEESKLSKKLQDSRYQQEHSSVLKWILKCIVWYFIYYSIGHLILAAAGAGWIFIFFLCVWFIVSIMLTGYLFSIPTRLLEKTVITARVKCETIDSEIRRLYAKQDEVSQLLRPLIK</sequence>
<protein>
    <submittedName>
        <fullName evidence="2">Uncharacterized protein</fullName>
    </submittedName>
</protein>
<comment type="caution">
    <text evidence="2">The sequence shown here is derived from an EMBL/GenBank/DDBJ whole genome shotgun (WGS) entry which is preliminary data.</text>
</comment>
<accession>A0ABU8YSV8</accession>
<gene>
    <name evidence="2" type="ORF">WMG39_21540</name>
</gene>
<keyword evidence="1" id="KW-0812">Transmembrane</keyword>
<dbReference type="Proteomes" id="UP001384579">
    <property type="component" value="Unassembled WGS sequence"/>
</dbReference>
<dbReference type="EMBL" id="JBBLXS010000355">
    <property type="protein sequence ID" value="MEK0187415.1"/>
    <property type="molecule type" value="Genomic_DNA"/>
</dbReference>
<evidence type="ECO:0000256" key="1">
    <source>
        <dbReference type="SAM" id="Phobius"/>
    </source>
</evidence>
<feature type="transmembrane region" description="Helical" evidence="1">
    <location>
        <begin position="60"/>
        <end position="79"/>
    </location>
</feature>
<organism evidence="2 3">
    <name type="scientific">Microcoleus anatoxicus PTRS2</name>
    <dbReference type="NCBI Taxonomy" id="2705321"/>
    <lineage>
        <taxon>Bacteria</taxon>
        <taxon>Bacillati</taxon>
        <taxon>Cyanobacteriota</taxon>
        <taxon>Cyanophyceae</taxon>
        <taxon>Oscillatoriophycideae</taxon>
        <taxon>Oscillatoriales</taxon>
        <taxon>Microcoleaceae</taxon>
        <taxon>Microcoleus</taxon>
        <taxon>Microcoleus anatoxicus</taxon>
    </lineage>
</organism>
<proteinExistence type="predicted"/>
<keyword evidence="1" id="KW-0472">Membrane</keyword>
<evidence type="ECO:0000313" key="3">
    <source>
        <dbReference type="Proteomes" id="UP001384579"/>
    </source>
</evidence>
<reference evidence="2 3" key="1">
    <citation type="journal article" date="2020" name="Harmful Algae">
        <title>Molecular and morphological characterization of a novel dihydroanatoxin-a producing Microcoleus species (cyanobacteria) from the Russian River, California, USA.</title>
        <authorList>
            <person name="Conklin K.Y."/>
            <person name="Stancheva R."/>
            <person name="Otten T.G."/>
            <person name="Fadness R."/>
            <person name="Boyer G.L."/>
            <person name="Read B."/>
            <person name="Zhang X."/>
            <person name="Sheath R.G."/>
        </authorList>
    </citation>
    <scope>NUCLEOTIDE SEQUENCE [LARGE SCALE GENOMIC DNA]</scope>
    <source>
        <strain evidence="2 3">PTRS2</strain>
    </source>
</reference>
<feature type="transmembrane region" description="Helical" evidence="1">
    <location>
        <begin position="85"/>
        <end position="107"/>
    </location>
</feature>
<dbReference type="RefSeq" id="WP_340518994.1">
    <property type="nucleotide sequence ID" value="NZ_JBBLXS010000355.1"/>
</dbReference>